<dbReference type="Pfam" id="PF06166">
    <property type="entry name" value="DUF979"/>
    <property type="match status" value="1"/>
</dbReference>
<proteinExistence type="predicted"/>
<keyword evidence="1" id="KW-0472">Membrane</keyword>
<comment type="caution">
    <text evidence="2">The sequence shown here is derived from an EMBL/GenBank/DDBJ whole genome shotgun (WGS) entry which is preliminary data.</text>
</comment>
<evidence type="ECO:0000313" key="2">
    <source>
        <dbReference type="EMBL" id="TWR98133.1"/>
    </source>
</evidence>
<dbReference type="Proteomes" id="UP000317901">
    <property type="component" value="Unassembled WGS sequence"/>
</dbReference>
<protein>
    <submittedName>
        <fullName evidence="2">DUF979 domain-containing protein</fullName>
    </submittedName>
</protein>
<reference evidence="2 3" key="1">
    <citation type="submission" date="2019-06" db="EMBL/GenBank/DDBJ databases">
        <title>Pseudomonas bimorpha sp. nov. isolated from bovine raw milk and skim milk concentrate.</title>
        <authorList>
            <person name="Hofmann K."/>
            <person name="Huptas C."/>
            <person name="Doll E."/>
            <person name="Scherer S."/>
            <person name="Wenning M."/>
        </authorList>
    </citation>
    <scope>NUCLEOTIDE SEQUENCE [LARGE SCALE GENOMIC DNA]</scope>
    <source>
        <strain evidence="2 3">DSM 108990</strain>
    </source>
</reference>
<dbReference type="EMBL" id="VFIP01000007">
    <property type="protein sequence ID" value="TWR98133.1"/>
    <property type="molecule type" value="Genomic_DNA"/>
</dbReference>
<feature type="transmembrane region" description="Helical" evidence="1">
    <location>
        <begin position="97"/>
        <end position="118"/>
    </location>
</feature>
<dbReference type="AlphaFoldDB" id="A0A5C5Q2C1"/>
<feature type="transmembrane region" description="Helical" evidence="1">
    <location>
        <begin position="130"/>
        <end position="149"/>
    </location>
</feature>
<keyword evidence="1" id="KW-1133">Transmembrane helix</keyword>
<dbReference type="InterPro" id="IPR009323">
    <property type="entry name" value="DUF979"/>
</dbReference>
<feature type="transmembrane region" description="Helical" evidence="1">
    <location>
        <begin position="255"/>
        <end position="275"/>
    </location>
</feature>
<gene>
    <name evidence="2" type="ORF">FJD37_05620</name>
</gene>
<organism evidence="2 3">
    <name type="scientific">Pseudomonas saxonica</name>
    <dbReference type="NCBI Taxonomy" id="2600598"/>
    <lineage>
        <taxon>Bacteria</taxon>
        <taxon>Pseudomonadati</taxon>
        <taxon>Pseudomonadota</taxon>
        <taxon>Gammaproteobacteria</taxon>
        <taxon>Pseudomonadales</taxon>
        <taxon>Pseudomonadaceae</taxon>
        <taxon>Pseudomonas</taxon>
    </lineage>
</organism>
<keyword evidence="1" id="KW-0812">Transmembrane</keyword>
<name>A0A5C5Q2C1_9PSED</name>
<feature type="transmembrane region" description="Helical" evidence="1">
    <location>
        <begin position="6"/>
        <end position="25"/>
    </location>
</feature>
<evidence type="ECO:0000256" key="1">
    <source>
        <dbReference type="SAM" id="Phobius"/>
    </source>
</evidence>
<sequence length="316" mass="33568">MIISIQYFYWLTGALLLITAGMIASDRSHPKRWTSALFWALFSMVFLIGDRLSPFVVGVGVLVMAGIAGIGGVGRGAHAELPVKAARTSAGRLGHKLFIPALSIPLVTVIGTVLLKHVQIGGVPLLDPKNTTFVSLGLGCLVALILACILTRDTPLQGLRESRRLTEALGWTMVLPQMLAMLGLLFNDAGVGTAVAHVTTAYINMDYRLIAVMVYVLGMALFTMIMGNGFAAFPVMTGGVGVPVLVGIYDANPAVMAAIGMFSGYCGTLMTPMAANYNMVPVALLELPDKYAVIKAQIPTALVMLVVNIVLLYLLM</sequence>
<feature type="transmembrane region" description="Helical" evidence="1">
    <location>
        <begin position="230"/>
        <end position="249"/>
    </location>
</feature>
<evidence type="ECO:0000313" key="3">
    <source>
        <dbReference type="Proteomes" id="UP000317901"/>
    </source>
</evidence>
<dbReference type="OrthoDB" id="1689651at2"/>
<accession>A0A5C5Q2C1</accession>
<feature type="transmembrane region" description="Helical" evidence="1">
    <location>
        <begin position="296"/>
        <end position="315"/>
    </location>
</feature>
<feature type="transmembrane region" description="Helical" evidence="1">
    <location>
        <begin position="207"/>
        <end position="225"/>
    </location>
</feature>
<dbReference type="RefSeq" id="WP_146425358.1">
    <property type="nucleotide sequence ID" value="NZ_VFIP01000007.1"/>
</dbReference>
<feature type="transmembrane region" description="Helical" evidence="1">
    <location>
        <begin position="55"/>
        <end position="77"/>
    </location>
</feature>